<dbReference type="PRINTS" id="PR00511">
    <property type="entry name" value="TEKTIN"/>
</dbReference>
<sequence length="389" mass="43263">MEVNPDLVPLSRPPPHPTLPPPPPHTSYPHPRPPPPHFPSHFLPPPPPTPHFLPSPHSPPPHFLPSFLSSPSLPTPHFYPPPHLLPSPHSPLPTAPHPSLPSPHSPPPHSYPPPTPTPHFLPSPHPHPHTSPPPTPTPTLPTLPPLLADPACPLVPYHLEKNVQDKDGAIKVEEETRRLTATAHPTDIIHGQTIDPSPVSVDWWKATGVKLLERADHEHELSVQVLAVSEDILVAAGRHLKERLEHTDLCLATRVKDTRHAKTLLEEHHAKLVEEESQLEKSLVEVEDQLEAKRGPLALAQTRLHTRRRRPNMERTRDEVEAALLKEVEELELTISRLSSAAATTREQIQKIKSTRVSLQHDINLKAKTLLLDEVEVLGLRSSVKIDTH</sequence>
<dbReference type="InterPro" id="IPR048256">
    <property type="entry name" value="Tektin-like"/>
</dbReference>
<proteinExistence type="inferred from homology"/>
<evidence type="ECO:0000256" key="9">
    <source>
        <dbReference type="ARBA" id="ARBA00045224"/>
    </source>
</evidence>
<evidence type="ECO:0000313" key="13">
    <source>
        <dbReference type="EMBL" id="ROT65510.1"/>
    </source>
</evidence>
<dbReference type="EMBL" id="QCYY01003081">
    <property type="protein sequence ID" value="ROT65510.1"/>
    <property type="molecule type" value="Genomic_DNA"/>
</dbReference>
<feature type="compositionally biased region" description="Pro residues" evidence="12">
    <location>
        <begin position="11"/>
        <end position="63"/>
    </location>
</feature>
<accession>A0A423SMT7</accession>
<evidence type="ECO:0000256" key="5">
    <source>
        <dbReference type="ARBA" id="ARBA00023054"/>
    </source>
</evidence>
<evidence type="ECO:0000256" key="4">
    <source>
        <dbReference type="ARBA" id="ARBA00022846"/>
    </source>
</evidence>
<keyword evidence="7" id="KW-0206">Cytoskeleton</keyword>
<name>A0A423SMT7_PENVA</name>
<evidence type="ECO:0000256" key="11">
    <source>
        <dbReference type="SAM" id="Coils"/>
    </source>
</evidence>
<evidence type="ECO:0000256" key="1">
    <source>
        <dbReference type="ARBA" id="ARBA00004611"/>
    </source>
</evidence>
<dbReference type="InterPro" id="IPR000435">
    <property type="entry name" value="Tektins"/>
</dbReference>
<protein>
    <recommendedName>
        <fullName evidence="10">Tektin</fullName>
    </recommendedName>
</protein>
<reference evidence="13 14" key="2">
    <citation type="submission" date="2019-01" db="EMBL/GenBank/DDBJ databases">
        <title>The decoding of complex shrimp genome reveals the adaptation for benthos swimmer, frequently molting mechanism and breeding impact on genome.</title>
        <authorList>
            <person name="Sun Y."/>
            <person name="Gao Y."/>
            <person name="Yu Y."/>
        </authorList>
    </citation>
    <scope>NUCLEOTIDE SEQUENCE [LARGE SCALE GENOMIC DNA]</scope>
    <source>
        <tissue evidence="13">Muscle</tissue>
    </source>
</reference>
<dbReference type="STRING" id="6689.A0A423SMT7"/>
<dbReference type="GO" id="GO:0060294">
    <property type="term" value="P:cilium movement involved in cell motility"/>
    <property type="evidence" value="ECO:0007669"/>
    <property type="project" value="UniProtKB-UniRule"/>
</dbReference>
<keyword evidence="5 11" id="KW-0175">Coiled coil</keyword>
<dbReference type="Proteomes" id="UP000283509">
    <property type="component" value="Unassembled WGS sequence"/>
</dbReference>
<dbReference type="GO" id="GO:0060271">
    <property type="term" value="P:cilium assembly"/>
    <property type="evidence" value="ECO:0007669"/>
    <property type="project" value="UniProtKB-UniRule"/>
</dbReference>
<comment type="function">
    <text evidence="9">Microtubule inner protein (MIP) part of the dynein-decorated doublet microtubules (DMTs) in cilia and flagellar axoneme. Forms filamentous polymers in the walls of ciliary and flagellar microtubules.</text>
</comment>
<keyword evidence="4 10" id="KW-0282">Flagellum</keyword>
<evidence type="ECO:0000256" key="10">
    <source>
        <dbReference type="RuleBase" id="RU367040"/>
    </source>
</evidence>
<evidence type="ECO:0000256" key="3">
    <source>
        <dbReference type="ARBA" id="ARBA00022490"/>
    </source>
</evidence>
<evidence type="ECO:0000256" key="6">
    <source>
        <dbReference type="ARBA" id="ARBA00023069"/>
    </source>
</evidence>
<evidence type="ECO:0000256" key="12">
    <source>
        <dbReference type="SAM" id="MobiDB-lite"/>
    </source>
</evidence>
<dbReference type="PANTHER" id="PTHR19960">
    <property type="entry name" value="TEKTIN"/>
    <property type="match status" value="1"/>
</dbReference>
<dbReference type="GO" id="GO:0005930">
    <property type="term" value="C:axoneme"/>
    <property type="evidence" value="ECO:0007669"/>
    <property type="project" value="UniProtKB-SubCell"/>
</dbReference>
<feature type="coiled-coil region" evidence="11">
    <location>
        <begin position="321"/>
        <end position="348"/>
    </location>
</feature>
<dbReference type="GO" id="GO:0005634">
    <property type="term" value="C:nucleus"/>
    <property type="evidence" value="ECO:0007669"/>
    <property type="project" value="TreeGrafter"/>
</dbReference>
<keyword evidence="8 10" id="KW-0966">Cell projection</keyword>
<feature type="region of interest" description="Disordered" evidence="12">
    <location>
        <begin position="1"/>
        <end position="144"/>
    </location>
</feature>
<dbReference type="GO" id="GO:0015630">
    <property type="term" value="C:microtubule cytoskeleton"/>
    <property type="evidence" value="ECO:0007669"/>
    <property type="project" value="UniProtKB-UniRule"/>
</dbReference>
<evidence type="ECO:0000313" key="14">
    <source>
        <dbReference type="Proteomes" id="UP000283509"/>
    </source>
</evidence>
<evidence type="ECO:0000256" key="2">
    <source>
        <dbReference type="ARBA" id="ARBA00007209"/>
    </source>
</evidence>
<gene>
    <name evidence="13" type="ORF">C7M84_016541</name>
</gene>
<organism evidence="13 14">
    <name type="scientific">Penaeus vannamei</name>
    <name type="common">Whiteleg shrimp</name>
    <name type="synonym">Litopenaeus vannamei</name>
    <dbReference type="NCBI Taxonomy" id="6689"/>
    <lineage>
        <taxon>Eukaryota</taxon>
        <taxon>Metazoa</taxon>
        <taxon>Ecdysozoa</taxon>
        <taxon>Arthropoda</taxon>
        <taxon>Crustacea</taxon>
        <taxon>Multicrustacea</taxon>
        <taxon>Malacostraca</taxon>
        <taxon>Eumalacostraca</taxon>
        <taxon>Eucarida</taxon>
        <taxon>Decapoda</taxon>
        <taxon>Dendrobranchiata</taxon>
        <taxon>Penaeoidea</taxon>
        <taxon>Penaeidae</taxon>
        <taxon>Penaeus</taxon>
    </lineage>
</organism>
<dbReference type="Pfam" id="PF03148">
    <property type="entry name" value="Tektin"/>
    <property type="match status" value="1"/>
</dbReference>
<feature type="compositionally biased region" description="Pro residues" evidence="12">
    <location>
        <begin position="73"/>
        <end position="144"/>
    </location>
</feature>
<comment type="similarity">
    <text evidence="2 10">Belongs to the tektin family.</text>
</comment>
<reference evidence="13 14" key="1">
    <citation type="submission" date="2018-04" db="EMBL/GenBank/DDBJ databases">
        <authorList>
            <person name="Zhang X."/>
            <person name="Yuan J."/>
            <person name="Li F."/>
            <person name="Xiang J."/>
        </authorList>
    </citation>
    <scope>NUCLEOTIDE SEQUENCE [LARGE SCALE GENOMIC DNA]</scope>
    <source>
        <tissue evidence="13">Muscle</tissue>
    </source>
</reference>
<keyword evidence="6 10" id="KW-0969">Cilium</keyword>
<keyword evidence="3" id="KW-0963">Cytoplasm</keyword>
<dbReference type="AlphaFoldDB" id="A0A423SMT7"/>
<evidence type="ECO:0000256" key="7">
    <source>
        <dbReference type="ARBA" id="ARBA00023212"/>
    </source>
</evidence>
<comment type="subcellular location">
    <subcellularLocation>
        <location evidence="10">Cytoplasm</location>
        <location evidence="10">Cytoskeleton</location>
        <location evidence="10">Cilium axoneme</location>
    </subcellularLocation>
    <subcellularLocation>
        <location evidence="1">Cytoplasm</location>
        <location evidence="1">Cytoskeleton</location>
        <location evidence="1">Flagellum axoneme</location>
    </subcellularLocation>
</comment>
<dbReference type="PANTHER" id="PTHR19960:SF25">
    <property type="entry name" value="TEKTIN-1"/>
    <property type="match status" value="1"/>
</dbReference>
<keyword evidence="14" id="KW-1185">Reference proteome</keyword>
<evidence type="ECO:0000256" key="8">
    <source>
        <dbReference type="ARBA" id="ARBA00023273"/>
    </source>
</evidence>
<comment type="caution">
    <text evidence="13">The sequence shown here is derived from an EMBL/GenBank/DDBJ whole genome shotgun (WGS) entry which is preliminary data.</text>
</comment>